<evidence type="ECO:0000259" key="1">
    <source>
        <dbReference type="Pfam" id="PF07727"/>
    </source>
</evidence>
<name>A0ABY9BXX1_VITVI</name>
<evidence type="ECO:0000313" key="2">
    <source>
        <dbReference type="EMBL" id="WJZ87777.1"/>
    </source>
</evidence>
<dbReference type="InterPro" id="IPR043502">
    <property type="entry name" value="DNA/RNA_pol_sf"/>
</dbReference>
<dbReference type="EMBL" id="CP126652">
    <property type="protein sequence ID" value="WJZ87777.1"/>
    <property type="molecule type" value="Genomic_DNA"/>
</dbReference>
<organism evidence="2 3">
    <name type="scientific">Vitis vinifera</name>
    <name type="common">Grape</name>
    <dbReference type="NCBI Taxonomy" id="29760"/>
    <lineage>
        <taxon>Eukaryota</taxon>
        <taxon>Viridiplantae</taxon>
        <taxon>Streptophyta</taxon>
        <taxon>Embryophyta</taxon>
        <taxon>Tracheophyta</taxon>
        <taxon>Spermatophyta</taxon>
        <taxon>Magnoliopsida</taxon>
        <taxon>eudicotyledons</taxon>
        <taxon>Gunneridae</taxon>
        <taxon>Pentapetalae</taxon>
        <taxon>rosids</taxon>
        <taxon>Vitales</taxon>
        <taxon>Vitaceae</taxon>
        <taxon>Viteae</taxon>
        <taxon>Vitis</taxon>
    </lineage>
</organism>
<sequence length="206" mass="23746">MEIPSGFETKSNIDKVCRFKKSLYGLKQSPHAWFDIFTKAVKRYGYSQYQSDHTLFVKHSLKGKMAIIIVYVDDIILTKDHEKELCKLKNFLTKEIEIKDLGNLKYFVGMEIIRLKKGIVVSQRKYVLDLLKETRMLGCKPADTPIDHTVNLGAKEGSAPMHKGRYQHLMGKLTYLSHTRPKSGFSISVAIQFMNDPTKEHMEVVY</sequence>
<dbReference type="InterPro" id="IPR013103">
    <property type="entry name" value="RVT_2"/>
</dbReference>
<evidence type="ECO:0000313" key="3">
    <source>
        <dbReference type="Proteomes" id="UP001227230"/>
    </source>
</evidence>
<feature type="domain" description="Reverse transcriptase Ty1/copia-type" evidence="1">
    <location>
        <begin position="2"/>
        <end position="146"/>
    </location>
</feature>
<reference evidence="2 3" key="1">
    <citation type="journal article" date="2023" name="Hortic Res">
        <title>The complete reference genome for grapevine (Vitis vinifera L.) genetics and breeding.</title>
        <authorList>
            <person name="Shi X."/>
            <person name="Cao S."/>
            <person name="Wang X."/>
            <person name="Huang S."/>
            <person name="Wang Y."/>
            <person name="Liu Z."/>
            <person name="Liu W."/>
            <person name="Leng X."/>
            <person name="Peng Y."/>
            <person name="Wang N."/>
            <person name="Wang Y."/>
            <person name="Ma Z."/>
            <person name="Xu X."/>
            <person name="Zhang F."/>
            <person name="Xue H."/>
            <person name="Zhong H."/>
            <person name="Wang Y."/>
            <person name="Zhang K."/>
            <person name="Velt A."/>
            <person name="Avia K."/>
            <person name="Holtgrawe D."/>
            <person name="Grimplet J."/>
            <person name="Matus J.T."/>
            <person name="Ware D."/>
            <person name="Wu X."/>
            <person name="Wang H."/>
            <person name="Liu C."/>
            <person name="Fang Y."/>
            <person name="Rustenholz C."/>
            <person name="Cheng Z."/>
            <person name="Xiao H."/>
            <person name="Zhou Y."/>
        </authorList>
    </citation>
    <scope>NUCLEOTIDE SEQUENCE [LARGE SCALE GENOMIC DNA]</scope>
    <source>
        <strain evidence="3">cv. Pinot noir / PN40024</strain>
        <tissue evidence="2">Leaf</tissue>
    </source>
</reference>
<dbReference type="SUPFAM" id="SSF56672">
    <property type="entry name" value="DNA/RNA polymerases"/>
    <property type="match status" value="1"/>
</dbReference>
<protein>
    <recommendedName>
        <fullName evidence="1">Reverse transcriptase Ty1/copia-type domain-containing protein</fullName>
    </recommendedName>
</protein>
<proteinExistence type="predicted"/>
<accession>A0ABY9BXX1</accession>
<dbReference type="PANTHER" id="PTHR11439:SF486">
    <property type="entry name" value="RLK (RECEPTOR-LIKE KINASE) PROTEIN, PUTATIVE-RELATED"/>
    <property type="match status" value="1"/>
</dbReference>
<gene>
    <name evidence="2" type="ORF">VitviT2T_007129</name>
</gene>
<keyword evidence="3" id="KW-1185">Reference proteome</keyword>
<dbReference type="PANTHER" id="PTHR11439">
    <property type="entry name" value="GAG-POL-RELATED RETROTRANSPOSON"/>
    <property type="match status" value="1"/>
</dbReference>
<dbReference type="Proteomes" id="UP001227230">
    <property type="component" value="Chromosome 5"/>
</dbReference>
<dbReference type="Pfam" id="PF07727">
    <property type="entry name" value="RVT_2"/>
    <property type="match status" value="1"/>
</dbReference>